<dbReference type="EMBL" id="NQVE01000058">
    <property type="protein sequence ID" value="RAL50562.1"/>
    <property type="molecule type" value="Genomic_DNA"/>
</dbReference>
<gene>
    <name evidence="2" type="ORF">DM860_014504</name>
</gene>
<keyword evidence="3" id="KW-1185">Reference proteome</keyword>
<evidence type="ECO:0000256" key="1">
    <source>
        <dbReference type="SAM" id="MobiDB-lite"/>
    </source>
</evidence>
<dbReference type="Proteomes" id="UP000249390">
    <property type="component" value="Unassembled WGS sequence"/>
</dbReference>
<name>A0A328DXX9_9ASTE</name>
<organism evidence="2 3">
    <name type="scientific">Cuscuta australis</name>
    <dbReference type="NCBI Taxonomy" id="267555"/>
    <lineage>
        <taxon>Eukaryota</taxon>
        <taxon>Viridiplantae</taxon>
        <taxon>Streptophyta</taxon>
        <taxon>Embryophyta</taxon>
        <taxon>Tracheophyta</taxon>
        <taxon>Spermatophyta</taxon>
        <taxon>Magnoliopsida</taxon>
        <taxon>eudicotyledons</taxon>
        <taxon>Gunneridae</taxon>
        <taxon>Pentapetalae</taxon>
        <taxon>asterids</taxon>
        <taxon>lamiids</taxon>
        <taxon>Solanales</taxon>
        <taxon>Convolvulaceae</taxon>
        <taxon>Cuscuteae</taxon>
        <taxon>Cuscuta</taxon>
        <taxon>Cuscuta subgen. Grammica</taxon>
        <taxon>Cuscuta sect. Cleistogrammica</taxon>
    </lineage>
</organism>
<sequence>MDSQGQVERKVETVDLRSSAGQSRQEKRAVEIIHQPNDKKTSGAVLTNAAASVVSTLDSAKEAISNSKA</sequence>
<comment type="caution">
    <text evidence="2">The sequence shown here is derived from an EMBL/GenBank/DDBJ whole genome shotgun (WGS) entry which is preliminary data.</text>
</comment>
<accession>A0A328DXX9</accession>
<reference evidence="2 3" key="1">
    <citation type="submission" date="2018-06" db="EMBL/GenBank/DDBJ databases">
        <title>The Genome of Cuscuta australis (Dodder) Provides Insight into the Evolution of Plant Parasitism.</title>
        <authorList>
            <person name="Liu H."/>
        </authorList>
    </citation>
    <scope>NUCLEOTIDE SEQUENCE [LARGE SCALE GENOMIC DNA]</scope>
    <source>
        <strain evidence="3">cv. Yunnan</strain>
        <tissue evidence="2">Vines</tissue>
    </source>
</reference>
<dbReference type="AlphaFoldDB" id="A0A328DXX9"/>
<evidence type="ECO:0000313" key="2">
    <source>
        <dbReference type="EMBL" id="RAL50562.1"/>
    </source>
</evidence>
<protein>
    <submittedName>
        <fullName evidence="2">Uncharacterized protein</fullName>
    </submittedName>
</protein>
<feature type="region of interest" description="Disordered" evidence="1">
    <location>
        <begin position="1"/>
        <end position="29"/>
    </location>
</feature>
<proteinExistence type="predicted"/>
<evidence type="ECO:0000313" key="3">
    <source>
        <dbReference type="Proteomes" id="UP000249390"/>
    </source>
</evidence>